<sequence length="82" mass="8207">MSLNSIRNGLHVVIPVAAVEPQVSFSEHSEPASDDASTHGSRSPDSGEVANTPQSAEAGGSHPGPPGSDNGTGAEQTNMGLD</sequence>
<organism evidence="2 3">
    <name type="scientific">Linnemannia hyalina</name>
    <dbReference type="NCBI Taxonomy" id="64524"/>
    <lineage>
        <taxon>Eukaryota</taxon>
        <taxon>Fungi</taxon>
        <taxon>Fungi incertae sedis</taxon>
        <taxon>Mucoromycota</taxon>
        <taxon>Mortierellomycotina</taxon>
        <taxon>Mortierellomycetes</taxon>
        <taxon>Mortierellales</taxon>
        <taxon>Mortierellaceae</taxon>
        <taxon>Linnemannia</taxon>
    </lineage>
</organism>
<protein>
    <submittedName>
        <fullName evidence="2">Uncharacterized protein</fullName>
    </submittedName>
</protein>
<feature type="region of interest" description="Disordered" evidence="1">
    <location>
        <begin position="23"/>
        <end position="82"/>
    </location>
</feature>
<name>A0A9P8BSZ7_9FUNG</name>
<dbReference type="EMBL" id="JAHRHY010000014">
    <property type="protein sequence ID" value="KAG9064452.1"/>
    <property type="molecule type" value="Genomic_DNA"/>
</dbReference>
<proteinExistence type="predicted"/>
<keyword evidence="3" id="KW-1185">Reference proteome</keyword>
<accession>A0A9P8BSZ7</accession>
<dbReference type="Proteomes" id="UP000707451">
    <property type="component" value="Unassembled WGS sequence"/>
</dbReference>
<reference evidence="2" key="1">
    <citation type="submission" date="2021-06" db="EMBL/GenBank/DDBJ databases">
        <title>Genome Sequence of Mortierella hyaline Strain SCG-10, a Cold-Adapted, Nitrate-Reducing Fungus Isolated from Soil in Minnesota, USA.</title>
        <authorList>
            <person name="Aldossari N."/>
        </authorList>
    </citation>
    <scope>NUCLEOTIDE SEQUENCE</scope>
    <source>
        <strain evidence="2">SCG-10</strain>
    </source>
</reference>
<evidence type="ECO:0000313" key="2">
    <source>
        <dbReference type="EMBL" id="KAG9064452.1"/>
    </source>
</evidence>
<comment type="caution">
    <text evidence="2">The sequence shown here is derived from an EMBL/GenBank/DDBJ whole genome shotgun (WGS) entry which is preliminary data.</text>
</comment>
<gene>
    <name evidence="2" type="ORF">KI688_003642</name>
</gene>
<dbReference type="AlphaFoldDB" id="A0A9P8BSZ7"/>
<evidence type="ECO:0000256" key="1">
    <source>
        <dbReference type="SAM" id="MobiDB-lite"/>
    </source>
</evidence>
<evidence type="ECO:0000313" key="3">
    <source>
        <dbReference type="Proteomes" id="UP000707451"/>
    </source>
</evidence>
<feature type="compositionally biased region" description="Polar residues" evidence="1">
    <location>
        <begin position="69"/>
        <end position="82"/>
    </location>
</feature>
<dbReference type="OrthoDB" id="10360261at2759"/>
<feature type="compositionally biased region" description="Polar residues" evidence="1">
    <location>
        <begin position="38"/>
        <end position="55"/>
    </location>
</feature>